<gene>
    <name evidence="9" type="ORF">L3049_02830</name>
</gene>
<dbReference type="InterPro" id="IPR008969">
    <property type="entry name" value="CarboxyPept-like_regulatory"/>
</dbReference>
<dbReference type="InterPro" id="IPR023996">
    <property type="entry name" value="TonB-dep_OMP_SusC/RagA"/>
</dbReference>
<dbReference type="RefSeq" id="WP_275108266.1">
    <property type="nucleotide sequence ID" value="NZ_JAKJSC010000001.1"/>
</dbReference>
<organism evidence="9 10">
    <name type="scientific">Paralabilibaculum antarcticum</name>
    <dbReference type="NCBI Taxonomy" id="2912572"/>
    <lineage>
        <taxon>Bacteria</taxon>
        <taxon>Pseudomonadati</taxon>
        <taxon>Bacteroidota</taxon>
        <taxon>Bacteroidia</taxon>
        <taxon>Marinilabiliales</taxon>
        <taxon>Marinifilaceae</taxon>
        <taxon>Paralabilibaculum</taxon>
    </lineage>
</organism>
<keyword evidence="5 7" id="KW-0472">Membrane</keyword>
<dbReference type="PROSITE" id="PS52016">
    <property type="entry name" value="TONB_DEPENDENT_REC_3"/>
    <property type="match status" value="1"/>
</dbReference>
<dbReference type="InterPro" id="IPR036942">
    <property type="entry name" value="Beta-barrel_TonB_sf"/>
</dbReference>
<sequence length="1111" mass="125379">MLIFFTFLSLTSYAQDNLISLENMDRSMGLESFIQEVELQSNFSFVYNPDKLKGIQIKAPGGEDIQLEVLLGIVLSPLGFSFVVYRDKIIIKNIENVVPMHKLQSSSQISAIQINRMEKILIGRVLCNDDNQPIIGASVRIKKQFRGTASDHDGFYDLKCFIGDTLVVSAIGFLKYEAIVGLKLIEDIRLKTDVVNLQEVNVIGYGEEAKEEKIGAMSTITTAMSGEIPNDFDETLGGTASGLWFQKNSGVPGSASTISIRGVTSLQPDANSPLIVVDGVPLFSGDENLNTIRTSSFSGAGFSFFDNFVFNDIRESDEFQKNGLNMLNTDDIESISVLRDAYSTSIYGSRGAAGVILITTKKPKKRGLEVNLLMEAGVSKPIGKPDLMNGEEYAGFYSSYYTQLKNEEVIFPSNYNTDWYDLVIRNAKGNKLTFSLQNKKHNGHIYLSLSQLDQEAYIIGSDFKRYTGRLNFQQKLNQQLVLGANLSMSSERNNSLLAPKIYRDAILKAPNVPVYDEAGNFIFSNFGNPYGRYTENPLAMALNDKGEISDNYMIANVFADFDLTNWLTYRLDFGINFIDTDATSSYRNSSYPDKKITIDSDGYSRKWVVTNTLSGRKTFRDHRFKFVLGQSFEQSRQKEEELLYESSYAVTNRNSYDLLDFETIRRKYALASWFGRLNYNYKQKFFGGISYRLDGSSRFSNANRYQIFPAFSAGWIIESNDDNRFLNLVKLRASFGYSGVEQSTYTYGALRTYETQQYDLTYGGKTILVESNGSNLGLSWERTKNFDFGFDFSFLKKRLSGSIDYYAKKVNNLLLFADVAAVSGYTKQWINVGAMKNTGVELTLESRIIDRKVKWDVALTAAYNKNEVIELNYVGNETWEQDRAYKYFEEGKEAAQFYLYEWSGVNSATGNPVWNENRMLSETPPNDSESRKAFGSGMPKYNGGFNNNFKYRGFELNAFFVFAEGKKLMNGTAAILHTYTTTETNNLSPDVLNYWKNPGDITNEPALSNNSVTSQYNYTTSRTSSRFYEDASFLRLKKLVLAYYFPEKIVNSLKLERIKLYVQATNLFTLTKYSGVDPEVSAFGASSLLSGYDEVTMPQTKSVSLGLRISL</sequence>
<dbReference type="Gene3D" id="2.40.170.20">
    <property type="entry name" value="TonB-dependent receptor, beta-barrel domain"/>
    <property type="match status" value="1"/>
</dbReference>
<evidence type="ECO:0000256" key="3">
    <source>
        <dbReference type="ARBA" id="ARBA00022452"/>
    </source>
</evidence>
<evidence type="ECO:0000256" key="6">
    <source>
        <dbReference type="ARBA" id="ARBA00023237"/>
    </source>
</evidence>
<feature type="domain" description="TonB-dependent receptor plug" evidence="8">
    <location>
        <begin position="217"/>
        <end position="355"/>
    </location>
</feature>
<dbReference type="InterPro" id="IPR012910">
    <property type="entry name" value="Plug_dom"/>
</dbReference>
<dbReference type="Proteomes" id="UP001528920">
    <property type="component" value="Unassembled WGS sequence"/>
</dbReference>
<dbReference type="InterPro" id="IPR037066">
    <property type="entry name" value="Plug_dom_sf"/>
</dbReference>
<evidence type="ECO:0000256" key="5">
    <source>
        <dbReference type="ARBA" id="ARBA00023136"/>
    </source>
</evidence>
<dbReference type="InterPro" id="IPR023997">
    <property type="entry name" value="TonB-dep_OMP_SusC/RagA_CS"/>
</dbReference>
<keyword evidence="4 7" id="KW-0812">Transmembrane</keyword>
<dbReference type="NCBIfam" id="TIGR04057">
    <property type="entry name" value="SusC_RagA_signa"/>
    <property type="match status" value="1"/>
</dbReference>
<dbReference type="SUPFAM" id="SSF49464">
    <property type="entry name" value="Carboxypeptidase regulatory domain-like"/>
    <property type="match status" value="1"/>
</dbReference>
<protein>
    <submittedName>
        <fullName evidence="9">SusC/RagA family TonB-linked outer membrane protein</fullName>
    </submittedName>
</protein>
<dbReference type="Pfam" id="PF13715">
    <property type="entry name" value="CarbopepD_reg_2"/>
    <property type="match status" value="1"/>
</dbReference>
<keyword evidence="10" id="KW-1185">Reference proteome</keyword>
<dbReference type="Pfam" id="PF07715">
    <property type="entry name" value="Plug"/>
    <property type="match status" value="1"/>
</dbReference>
<dbReference type="SUPFAM" id="SSF56935">
    <property type="entry name" value="Porins"/>
    <property type="match status" value="1"/>
</dbReference>
<reference evidence="9 10" key="1">
    <citation type="submission" date="2022-01" db="EMBL/GenBank/DDBJ databases">
        <title>Labilibaculum sp. nov, a marine bacterium isolated from Antarctica.</title>
        <authorList>
            <person name="Dai W."/>
        </authorList>
    </citation>
    <scope>NUCLEOTIDE SEQUENCE [LARGE SCALE GENOMIC DNA]</scope>
    <source>
        <strain evidence="9 10">DW002</strain>
    </source>
</reference>
<dbReference type="InterPro" id="IPR039426">
    <property type="entry name" value="TonB-dep_rcpt-like"/>
</dbReference>
<comment type="subcellular location">
    <subcellularLocation>
        <location evidence="1 7">Cell outer membrane</location>
        <topology evidence="1 7">Multi-pass membrane protein</topology>
    </subcellularLocation>
</comment>
<evidence type="ECO:0000259" key="8">
    <source>
        <dbReference type="Pfam" id="PF07715"/>
    </source>
</evidence>
<dbReference type="NCBIfam" id="TIGR04056">
    <property type="entry name" value="OMP_RagA_SusC"/>
    <property type="match status" value="1"/>
</dbReference>
<dbReference type="Gene3D" id="2.170.130.10">
    <property type="entry name" value="TonB-dependent receptor, plug domain"/>
    <property type="match status" value="1"/>
</dbReference>
<evidence type="ECO:0000256" key="4">
    <source>
        <dbReference type="ARBA" id="ARBA00022692"/>
    </source>
</evidence>
<evidence type="ECO:0000256" key="7">
    <source>
        <dbReference type="PROSITE-ProRule" id="PRU01360"/>
    </source>
</evidence>
<keyword evidence="6 7" id="KW-0998">Cell outer membrane</keyword>
<comment type="caution">
    <text evidence="9">The sequence shown here is derived from an EMBL/GenBank/DDBJ whole genome shotgun (WGS) entry which is preliminary data.</text>
</comment>
<name>A0ABT5VNE6_9BACT</name>
<dbReference type="EMBL" id="JAKJSC010000001">
    <property type="protein sequence ID" value="MDE5416928.1"/>
    <property type="molecule type" value="Genomic_DNA"/>
</dbReference>
<evidence type="ECO:0000256" key="2">
    <source>
        <dbReference type="ARBA" id="ARBA00022448"/>
    </source>
</evidence>
<evidence type="ECO:0000256" key="1">
    <source>
        <dbReference type="ARBA" id="ARBA00004571"/>
    </source>
</evidence>
<comment type="similarity">
    <text evidence="7">Belongs to the TonB-dependent receptor family.</text>
</comment>
<keyword evidence="2 7" id="KW-0813">Transport</keyword>
<evidence type="ECO:0000313" key="9">
    <source>
        <dbReference type="EMBL" id="MDE5416928.1"/>
    </source>
</evidence>
<evidence type="ECO:0000313" key="10">
    <source>
        <dbReference type="Proteomes" id="UP001528920"/>
    </source>
</evidence>
<keyword evidence="3 7" id="KW-1134">Transmembrane beta strand</keyword>
<proteinExistence type="inferred from homology"/>
<accession>A0ABT5VNE6</accession>